<dbReference type="EMBL" id="CP015867">
    <property type="protein sequence ID" value="ANJ12068.1"/>
    <property type="molecule type" value="Genomic_DNA"/>
</dbReference>
<keyword evidence="1" id="KW-0614">Plasmid</keyword>
<evidence type="ECO:0000313" key="1">
    <source>
        <dbReference type="EMBL" id="ANJ12068.1"/>
    </source>
</evidence>
<dbReference type="RefSeq" id="WP_064732396.1">
    <property type="nucleotide sequence ID" value="NZ_BMRX01000026.1"/>
</dbReference>
<dbReference type="KEGG" id="spav:Spa2297_33880"/>
<dbReference type="AlphaFoldDB" id="A0A191VB14"/>
<protein>
    <submittedName>
        <fullName evidence="1">Uncharacterized protein</fullName>
    </submittedName>
</protein>
<accession>A0A191VB14</accession>
<sequence>MNRSPRKTTPLPIPQPTRLTVVVLGVLLVLVGGVPVAERTVAHLAVWTAGAPVPGLAWLLPFAVGVLALLRTPGRRRGTADEAQPQEG</sequence>
<evidence type="ECO:0000313" key="2">
    <source>
        <dbReference type="Proteomes" id="UP000078468"/>
    </source>
</evidence>
<reference evidence="1 2" key="1">
    <citation type="submission" date="2016-05" db="EMBL/GenBank/DDBJ databases">
        <title>Non-Contiguous Finished Genome Sequence of Streptomyces parvulus 2297 Integrated Site-Specifically with Actinophage R4.</title>
        <authorList>
            <person name="Nishizawa T."/>
            <person name="Miura T."/>
            <person name="Harada C."/>
            <person name="Guo Y."/>
            <person name="Narisawa K."/>
            <person name="Ohta H."/>
            <person name="Takahashi H."/>
            <person name="Shirai M."/>
        </authorList>
    </citation>
    <scope>NUCLEOTIDE SEQUENCE [LARGE SCALE GENOMIC DNA]</scope>
    <source>
        <strain evidence="1 2">2297</strain>
        <plasmid evidence="2">pspa1</plasmid>
    </source>
</reference>
<organism evidence="1 2">
    <name type="scientific">Streptomyces parvulus</name>
    <dbReference type="NCBI Taxonomy" id="146923"/>
    <lineage>
        <taxon>Bacteria</taxon>
        <taxon>Bacillati</taxon>
        <taxon>Actinomycetota</taxon>
        <taxon>Actinomycetes</taxon>
        <taxon>Kitasatosporales</taxon>
        <taxon>Streptomycetaceae</taxon>
        <taxon>Streptomyces</taxon>
    </lineage>
</organism>
<gene>
    <name evidence="1" type="ORF">Spa2297_33880</name>
</gene>
<dbReference type="GeneID" id="91309900"/>
<dbReference type="Proteomes" id="UP000078468">
    <property type="component" value="Plasmid pspa1"/>
</dbReference>
<name>A0A191VB14_9ACTN</name>
<proteinExistence type="predicted"/>
<geneLocation type="plasmid" evidence="2">
    <name>pspa1</name>
</geneLocation>